<dbReference type="InterPro" id="IPR016039">
    <property type="entry name" value="Thiolase-like"/>
</dbReference>
<dbReference type="InterPro" id="IPR013968">
    <property type="entry name" value="PKS_KR"/>
</dbReference>
<sequence length="2242" mass="244747">MRPRPPSSGGLLREPRDVLEPLAHRFNSQGWYHRNGKHHGHANVQQSYLLAGQACHRRFDAPFFGIHAVEAGTMDPQLRLLLETVYEALEAAGQPMESLRGSDTAVFAGMMIGDYKIAMERDMDSIGTYHVSGVSRAMVANRLSYFFNWHGPSMTIDTACSSSMIAVHQAVVQLRSGQSRVAIAAGSNLILDPVDYVSMSKLEMLSSEGRSRMWDKSANGYARGEGVAAVVLKTLKAAEADGDRIECVIRETATNQDGRTSGITMPSAPAQVQLMRDCYARAGLDPTDAAQRPQYFEAHGTGTLAGDPIEAEAIQTTFFANDDLLQRSQSELFVGSIKTVLGHAESAAGLAGLIKASLALQNSTIPPNLLFSEINPMVEPHYKGLQIPTSAVPWPTVAEGAPRRASVNSFGFGGSNAHAILESYTPTTQAAAAGPEGPPCLPFVFSAASGTSLSSNLSSLSHHLRTQAAGVNMRDLALTLYSRRSRLPFGATTYARSVDDLCQRLDAMADNASMGNETPVCYRLPNTQSGEPVRKSKVLGVFTGQGAQSSRMGASLIEQSDTCNKIVERLELRLGNLPEADRPSWSLKQELLRGEHETRIGQAFLSQPLCTALQILQVELVRAAGVEFSAIVGHSSGEIAAAYCAGAISAEDAICVAYYRGLYSDLAGSSTGTQGAMIVVGTSVEDALELCGDEEFQGRVTVAAINSSASVTLSGDRDAIDKIKTIFEDEGKFVRYVKVDKAYHHASHMEPCADAYLRALHALEIQANEASIPWFSSVDEGRLIAEGVDNLQAMYWTENMVKPVMFKQAVEEAWHTQGPFDLAIEIGPHPALKGPALQTIQDVAMHKIPYTGVQLRGKDAAECFANALGYIWTHLGTVDLSDYGQFFCGKASYNLVTGLPPYAWDYEREYWHESRYSNAIRNRSEPHHDLLGHLTPDSTDQELRWRNILRPKDLPWLKDHALQQQAVFPAAGYVACAIEAAAAMGKARGSSVSLIEVLDLDIAKALTFGPDDSGMETVNSLTDIQHHGNHLEALFKFNASQQFQGPSLTLLASGRVRVRLGVEDEAILPVRGGPEHGLSKVEPADFYKSLEKLEYQYEGQFRALFDLERKLGFASGYITQEPSRLLLHPAVLDAAFQSLFLAHCAPNSGALWSLHVPRKIRAVRVNPCLCAAVEADHLGPISFDCVKPAEATDLVGDIDMFRSSDVGDHAMVQIEGLHCVPFSEPTAQDDKAMFATIVWDVAAPDAERVVFDGEPTEDQLRLARLLDRMAIFFLRHLDREIPSDHQARTSGAYQHYFRFASHTLSLFKAGKLPLCLQKWEDDTSEDLAAAYKPYLHVVDVQLLKAFGDNILEIATGRTQAIEVGMKDDMLSQMYQHGLGLEENTVFLARLVRQIVHRFPHMDILEIGAGTGGATKQVFAEIGRSFSSYTFTDISSGFFDSAQQIFASRADNMTYKVLDISKDIRQQGYKEYSYDLIIASAVLHATPSLHDTLRNVRRLLRPGGFLVVLEIQPSEIARMGTIFGALPGWWLGAEEGRILSPCVNVADWDNLLHATGFSGCDAVAPNRNSLVMPLNVFVSQAVDERVEFLRDPLSSSLSLFADDDQTASQDLVLLGGGGFQTSAALNRLRTLLHRQWGDRIRMARSLTDLSALAFTTDTTVLSLLDVGKSVFEGLEDSSWDALKLLIQGAGTLLWVTSGRRAKNPHANMMVGFLRSAREEMPTLKIQSFDIEGDGSLDASTLAAALLRWKAATMWQREDFHNILLTVEPEVVHEQRTGLVIPRLVADSEMNDRYNSARRFISTPAASVSSRSENFGVTTADDGSVGLRNVPVLKGGTEGAVVRVSHSLRSATRASRFCFAYLVLGTDCHTGKALVALTRDHSLTVSPVVWLSLPESRPSGKEATLIALLAYRLIAHIFLKDIPNGAPVIVHEPNATFGAVLESEAKRRSIQAVFTTTSSARSEPGWVKLHPMASERVIRSSVPANAVAIFDFSGEAGPTSFASRLRAQQPSLCHYESTETTFSISSIGNPQDAELKEINADLQECFSRTLGELHKFDCPPLTVTPDALGNLSSNSPHVVIDWSGPVSGLSVQVKPADSLVRFSDSRTYWLAGLSGGLGLLLCEWMARHGAKYFVISSRSPTVPRDWLERMGSTGAVVKIFSCDITNKSEVDDLYEKIKSTLPSVGGVCQGAMVLQDTAIRQMSLATFSKVTRPKVEGSLHLDRVFQSQDPKLDFFIFSLLPDPS</sequence>
<dbReference type="Gene3D" id="3.40.50.150">
    <property type="entry name" value="Vaccinia Virus protein VP39"/>
    <property type="match status" value="1"/>
</dbReference>
<dbReference type="Pfam" id="PF21089">
    <property type="entry name" value="PKS_DH_N"/>
    <property type="match status" value="1"/>
</dbReference>
<keyword evidence="5" id="KW-0560">Oxidoreductase</keyword>
<feature type="active site" description="Proton acceptor; for dehydratase activity" evidence="7">
    <location>
        <position position="960"/>
    </location>
</feature>
<evidence type="ECO:0000259" key="8">
    <source>
        <dbReference type="PROSITE" id="PS52004"/>
    </source>
</evidence>
<evidence type="ECO:0000256" key="4">
    <source>
        <dbReference type="ARBA" id="ARBA00022679"/>
    </source>
</evidence>
<dbReference type="SMART" id="SM00827">
    <property type="entry name" value="PKS_AT"/>
    <property type="match status" value="1"/>
</dbReference>
<dbReference type="Pfam" id="PF16197">
    <property type="entry name" value="KAsynt_C_assoc"/>
    <property type="match status" value="1"/>
</dbReference>
<dbReference type="InterPro" id="IPR020841">
    <property type="entry name" value="PKS_Beta-ketoAc_synthase_dom"/>
</dbReference>
<dbReference type="InterPro" id="IPR029063">
    <property type="entry name" value="SAM-dependent_MTases_sf"/>
</dbReference>
<dbReference type="SMART" id="SM00822">
    <property type="entry name" value="PKS_KR"/>
    <property type="match status" value="1"/>
</dbReference>
<dbReference type="Pfam" id="PF14765">
    <property type="entry name" value="PS-DH"/>
    <property type="match status" value="1"/>
</dbReference>
<accession>A0ABR1SWD9</accession>
<evidence type="ECO:0000256" key="3">
    <source>
        <dbReference type="ARBA" id="ARBA00022603"/>
    </source>
</evidence>
<gene>
    <name evidence="10" type="ORF">PG993_007038</name>
</gene>
<dbReference type="PANTHER" id="PTHR43775">
    <property type="entry name" value="FATTY ACID SYNTHASE"/>
    <property type="match status" value="1"/>
</dbReference>
<dbReference type="Gene3D" id="3.40.366.10">
    <property type="entry name" value="Malonyl-Coenzyme A Acyl Carrier Protein, domain 2"/>
    <property type="match status" value="1"/>
</dbReference>
<dbReference type="SUPFAM" id="SSF55048">
    <property type="entry name" value="Probable ACP-binding domain of malonyl-CoA ACP transacylase"/>
    <property type="match status" value="1"/>
</dbReference>
<dbReference type="InterPro" id="IPR016035">
    <property type="entry name" value="Acyl_Trfase/lysoPLipase"/>
</dbReference>
<dbReference type="PROSITE" id="PS00606">
    <property type="entry name" value="KS3_1"/>
    <property type="match status" value="1"/>
</dbReference>
<evidence type="ECO:0000313" key="10">
    <source>
        <dbReference type="EMBL" id="KAK8038627.1"/>
    </source>
</evidence>
<evidence type="ECO:0000259" key="9">
    <source>
        <dbReference type="PROSITE" id="PS52019"/>
    </source>
</evidence>
<dbReference type="PROSITE" id="PS52004">
    <property type="entry name" value="KS3_2"/>
    <property type="match status" value="1"/>
</dbReference>
<keyword evidence="11" id="KW-1185">Reference proteome</keyword>
<dbReference type="InterPro" id="IPR014031">
    <property type="entry name" value="Ketoacyl_synth_C"/>
</dbReference>
<dbReference type="PROSITE" id="PS52019">
    <property type="entry name" value="PKS_MFAS_DH"/>
    <property type="match status" value="1"/>
</dbReference>
<evidence type="ECO:0000256" key="2">
    <source>
        <dbReference type="ARBA" id="ARBA00022553"/>
    </source>
</evidence>
<feature type="domain" description="Ketosynthase family 3 (KS3)" evidence="8">
    <location>
        <begin position="1"/>
        <end position="423"/>
    </location>
</feature>
<dbReference type="CDD" id="cd02440">
    <property type="entry name" value="AdoMet_MTases"/>
    <property type="match status" value="1"/>
</dbReference>
<dbReference type="SMART" id="SM00826">
    <property type="entry name" value="PKS_DH"/>
    <property type="match status" value="1"/>
</dbReference>
<dbReference type="InterPro" id="IPR050091">
    <property type="entry name" value="PKS_NRPS_Biosynth_Enz"/>
</dbReference>
<dbReference type="SMART" id="SM00825">
    <property type="entry name" value="PKS_KS"/>
    <property type="match status" value="1"/>
</dbReference>
<dbReference type="Gene3D" id="3.30.70.3290">
    <property type="match status" value="1"/>
</dbReference>
<dbReference type="InterPro" id="IPR049900">
    <property type="entry name" value="PKS_mFAS_DH"/>
</dbReference>
<dbReference type="SUPFAM" id="SSF53901">
    <property type="entry name" value="Thiolase-like"/>
    <property type="match status" value="1"/>
</dbReference>
<dbReference type="SUPFAM" id="SSF51735">
    <property type="entry name" value="NAD(P)-binding Rossmann-fold domains"/>
    <property type="match status" value="1"/>
</dbReference>
<dbReference type="CDD" id="cd00833">
    <property type="entry name" value="PKS"/>
    <property type="match status" value="1"/>
</dbReference>
<dbReference type="InterPro" id="IPR020807">
    <property type="entry name" value="PKS_DH"/>
</dbReference>
<evidence type="ECO:0000256" key="6">
    <source>
        <dbReference type="ARBA" id="ARBA00023268"/>
    </source>
</evidence>
<dbReference type="PANTHER" id="PTHR43775:SF20">
    <property type="entry name" value="HYBRID PKS-NRPS SYNTHETASE APDA"/>
    <property type="match status" value="1"/>
</dbReference>
<comment type="caution">
    <text evidence="10">The sequence shown here is derived from an EMBL/GenBank/DDBJ whole genome shotgun (WGS) entry which is preliminary data.</text>
</comment>
<keyword evidence="2" id="KW-0597">Phosphoprotein</keyword>
<dbReference type="Pfam" id="PF02801">
    <property type="entry name" value="Ketoacyl-synt_C"/>
    <property type="match status" value="1"/>
</dbReference>
<dbReference type="InterPro" id="IPR001227">
    <property type="entry name" value="Ac_transferase_dom_sf"/>
</dbReference>
<dbReference type="SUPFAM" id="SSF53335">
    <property type="entry name" value="S-adenosyl-L-methionine-dependent methyltransferases"/>
    <property type="match status" value="1"/>
</dbReference>
<feature type="active site" description="Proton donor; for dehydratase activity" evidence="7">
    <location>
        <position position="1133"/>
    </location>
</feature>
<dbReference type="InterPro" id="IPR014030">
    <property type="entry name" value="Ketoacyl_synth_N"/>
</dbReference>
<dbReference type="InterPro" id="IPR018201">
    <property type="entry name" value="Ketoacyl_synth_AS"/>
</dbReference>
<dbReference type="InterPro" id="IPR042104">
    <property type="entry name" value="PKS_dehydratase_sf"/>
</dbReference>
<keyword evidence="6" id="KW-0511">Multifunctional enzyme</keyword>
<feature type="domain" description="PKS/mFAS DH" evidence="9">
    <location>
        <begin position="928"/>
        <end position="1228"/>
    </location>
</feature>
<dbReference type="SUPFAM" id="SSF52151">
    <property type="entry name" value="FabD/lysophospholipase-like"/>
    <property type="match status" value="1"/>
</dbReference>
<dbReference type="Gene3D" id="3.40.50.720">
    <property type="entry name" value="NAD(P)-binding Rossmann-like Domain"/>
    <property type="match status" value="2"/>
</dbReference>
<dbReference type="EMBL" id="JAQQWK010000006">
    <property type="protein sequence ID" value="KAK8038627.1"/>
    <property type="molecule type" value="Genomic_DNA"/>
</dbReference>
<feature type="region of interest" description="N-terminal hotdog fold" evidence="7">
    <location>
        <begin position="928"/>
        <end position="1063"/>
    </location>
</feature>
<keyword evidence="3" id="KW-0489">Methyltransferase</keyword>
<dbReference type="InterPro" id="IPR014043">
    <property type="entry name" value="Acyl_transferase_dom"/>
</dbReference>
<dbReference type="Pfam" id="PF00698">
    <property type="entry name" value="Acyl_transf_1"/>
    <property type="match status" value="1"/>
</dbReference>
<dbReference type="InterPro" id="IPR013217">
    <property type="entry name" value="Methyltransf_12"/>
</dbReference>
<keyword evidence="4" id="KW-0808">Transferase</keyword>
<dbReference type="Pfam" id="PF08242">
    <property type="entry name" value="Methyltransf_12"/>
    <property type="match status" value="1"/>
</dbReference>
<dbReference type="Gene3D" id="3.10.129.110">
    <property type="entry name" value="Polyketide synthase dehydratase"/>
    <property type="match status" value="1"/>
</dbReference>
<dbReference type="InterPro" id="IPR032821">
    <property type="entry name" value="PKS_assoc"/>
</dbReference>
<evidence type="ECO:0000256" key="7">
    <source>
        <dbReference type="PROSITE-ProRule" id="PRU01363"/>
    </source>
</evidence>
<dbReference type="Pfam" id="PF08659">
    <property type="entry name" value="KR"/>
    <property type="match status" value="1"/>
</dbReference>
<protein>
    <submittedName>
        <fullName evidence="10">Polyketide synthase-nonribosomal peptide synthetase</fullName>
    </submittedName>
</protein>
<dbReference type="InterPro" id="IPR057326">
    <property type="entry name" value="KR_dom"/>
</dbReference>
<organism evidence="10 11">
    <name type="scientific">Apiospora rasikravindrae</name>
    <dbReference type="NCBI Taxonomy" id="990691"/>
    <lineage>
        <taxon>Eukaryota</taxon>
        <taxon>Fungi</taxon>
        <taxon>Dikarya</taxon>
        <taxon>Ascomycota</taxon>
        <taxon>Pezizomycotina</taxon>
        <taxon>Sordariomycetes</taxon>
        <taxon>Xylariomycetidae</taxon>
        <taxon>Amphisphaeriales</taxon>
        <taxon>Apiosporaceae</taxon>
        <taxon>Apiospora</taxon>
    </lineage>
</organism>
<name>A0ABR1SWD9_9PEZI</name>
<dbReference type="InterPro" id="IPR016036">
    <property type="entry name" value="Malonyl_transacylase_ACP-bd"/>
</dbReference>
<dbReference type="InterPro" id="IPR036291">
    <property type="entry name" value="NAD(P)-bd_dom_sf"/>
</dbReference>
<reference evidence="10 11" key="1">
    <citation type="submission" date="2023-01" db="EMBL/GenBank/DDBJ databases">
        <title>Analysis of 21 Apiospora genomes using comparative genomics revels a genus with tremendous synthesis potential of carbohydrate active enzymes and secondary metabolites.</title>
        <authorList>
            <person name="Sorensen T."/>
        </authorList>
    </citation>
    <scope>NUCLEOTIDE SEQUENCE [LARGE SCALE GENOMIC DNA]</scope>
    <source>
        <strain evidence="10 11">CBS 33761</strain>
    </source>
</reference>
<evidence type="ECO:0000256" key="1">
    <source>
        <dbReference type="ARBA" id="ARBA00022450"/>
    </source>
</evidence>
<proteinExistence type="predicted"/>
<feature type="region of interest" description="C-terminal hotdog fold" evidence="7">
    <location>
        <begin position="1078"/>
        <end position="1228"/>
    </location>
</feature>
<keyword evidence="1" id="KW-0596">Phosphopantetheine</keyword>
<evidence type="ECO:0000256" key="5">
    <source>
        <dbReference type="ARBA" id="ARBA00023002"/>
    </source>
</evidence>
<evidence type="ECO:0000313" key="11">
    <source>
        <dbReference type="Proteomes" id="UP001444661"/>
    </source>
</evidence>
<dbReference type="Gene3D" id="3.40.47.10">
    <property type="match status" value="1"/>
</dbReference>
<dbReference type="Pfam" id="PF00109">
    <property type="entry name" value="ketoacyl-synt"/>
    <property type="match status" value="1"/>
</dbReference>
<dbReference type="InterPro" id="IPR049552">
    <property type="entry name" value="PKS_DH_N"/>
</dbReference>
<dbReference type="Proteomes" id="UP001444661">
    <property type="component" value="Unassembled WGS sequence"/>
</dbReference>
<dbReference type="InterPro" id="IPR049551">
    <property type="entry name" value="PKS_DH_C"/>
</dbReference>